<dbReference type="Gene3D" id="3.40.50.300">
    <property type="entry name" value="P-loop containing nucleotide triphosphate hydrolases"/>
    <property type="match status" value="1"/>
</dbReference>
<comment type="caution">
    <text evidence="9">The sequence shown here is derived from an EMBL/GenBank/DDBJ whole genome shotgun (WGS) entry which is preliminary data.</text>
</comment>
<evidence type="ECO:0000313" key="10">
    <source>
        <dbReference type="Proteomes" id="UP000240830"/>
    </source>
</evidence>
<keyword evidence="6" id="KW-0687">Ribonucleoprotein</keyword>
<protein>
    <recommendedName>
        <fullName evidence="4 6">U3 small nucleolar RNA-associated protein 25</fullName>
        <shortName evidence="6">U3 snoRNA-associated protein 25</shortName>
    </recommendedName>
</protein>
<dbReference type="Pfam" id="PF22916">
    <property type="entry name" value="UTP25_NTPase-like"/>
    <property type="match status" value="1"/>
</dbReference>
<dbReference type="PANTHER" id="PTHR12933">
    <property type="entry name" value="ORF PROTEIN-RELATED"/>
    <property type="match status" value="1"/>
</dbReference>
<proteinExistence type="inferred from homology"/>
<dbReference type="InterPro" id="IPR010678">
    <property type="entry name" value="UTP25"/>
</dbReference>
<comment type="similarity">
    <text evidence="3 6">Belongs to the UTP25 family.</text>
</comment>
<comment type="function">
    <text evidence="1 6">DEAD-box RNA helicase-like protein required for pre-18S rRNA processing, specifically at sites A0, A1, and A2.</text>
</comment>
<organism evidence="9 10">
    <name type="scientific">Paramicrosporidium saccamoebae</name>
    <dbReference type="NCBI Taxonomy" id="1246581"/>
    <lineage>
        <taxon>Eukaryota</taxon>
        <taxon>Fungi</taxon>
        <taxon>Fungi incertae sedis</taxon>
        <taxon>Cryptomycota</taxon>
        <taxon>Cryptomycota incertae sedis</taxon>
        <taxon>Paramicrosporidium</taxon>
    </lineage>
</organism>
<dbReference type="EMBL" id="MTSL01000095">
    <property type="protein sequence ID" value="PJF18929.1"/>
    <property type="molecule type" value="Genomic_DNA"/>
</dbReference>
<comment type="subcellular location">
    <subcellularLocation>
        <location evidence="2 6">Nucleus</location>
        <location evidence="2 6">Nucleolus</location>
    </subcellularLocation>
</comment>
<dbReference type="Pfam" id="PF06862">
    <property type="entry name" value="Utp25_C"/>
    <property type="match status" value="1"/>
</dbReference>
<dbReference type="OrthoDB" id="10264378at2759"/>
<keyword evidence="10" id="KW-1185">Reference proteome</keyword>
<dbReference type="AlphaFoldDB" id="A0A2H9TMI6"/>
<sequence>MEIQNEDTLDGCDVQLEQDLADIKNRIQNMQNASWTQTLTSDNHVVETIGTSDDDYKSLIREKLREAWRKMHKAESSANKTDSTVNTTASILHETDSTVNKAEFIEFSPLQEQVASPMLSHHDVYHLCATQIEERQRQEIYCLHILNNVLQQRARVVRNNERLAEGADVEARDQGFTRPRILILVPFRNTALDIVRVLGSLWQSTGGQVDNQKRLLDEFGPPEEDSPSANKPADYLHTFRHNIDDCFRFGIKCTRKSMKLFCDFYSSDIIVASPLGLRFIIDGQSETKKINLGQGRSKKKRIVKKGDSDFLSSIQMLIVEQADVISMQNWEHLLHVVAHLNKLPKGAHGCDFSRVQNHFLDELAAHTRQNIVFSEFEFPELNGFLKGLGNCMGKWKYTVASQGGLLKKGKQALPQFHLIDAASHDLIPSARFAYFTENILPKYAHSASHVCIFISSYLDFVQVREHLQQLELAHVVLSEYSSQQEISTARTTFFNGKARFLLVSERFHFFKRYSIRGIRKLIYYSLPEHAAYYEDWCEMLKDKTDVPILVSKYDYLKAERIVGTKKMSSLFQS</sequence>
<dbReference type="STRING" id="1246581.A0A2H9TMI6"/>
<keyword evidence="6" id="KW-0690">Ribosome biogenesis</keyword>
<evidence type="ECO:0000256" key="1">
    <source>
        <dbReference type="ARBA" id="ARBA00002883"/>
    </source>
</evidence>
<evidence type="ECO:0000259" key="7">
    <source>
        <dbReference type="Pfam" id="PF06862"/>
    </source>
</evidence>
<accession>A0A2H9TMI6</accession>
<evidence type="ECO:0000256" key="4">
    <source>
        <dbReference type="ARBA" id="ARBA00015422"/>
    </source>
</evidence>
<comment type="subunit">
    <text evidence="6">Component of the ribosomal small subunit (SSU) processome composed of at least 40 protein subunits and snoRNA U3.</text>
</comment>
<evidence type="ECO:0000256" key="3">
    <source>
        <dbReference type="ARBA" id="ARBA00009223"/>
    </source>
</evidence>
<dbReference type="InterPro" id="IPR027417">
    <property type="entry name" value="P-loop_NTPase"/>
</dbReference>
<evidence type="ECO:0000313" key="9">
    <source>
        <dbReference type="EMBL" id="PJF18929.1"/>
    </source>
</evidence>
<evidence type="ECO:0000259" key="8">
    <source>
        <dbReference type="Pfam" id="PF22916"/>
    </source>
</evidence>
<name>A0A2H9TMI6_9FUNG</name>
<feature type="domain" description="UTP25 NTP hydrolase-like" evidence="8">
    <location>
        <begin position="122"/>
        <end position="394"/>
    </location>
</feature>
<feature type="domain" description="UTP25 C-terminal" evidence="7">
    <location>
        <begin position="416"/>
        <end position="572"/>
    </location>
</feature>
<dbReference type="Proteomes" id="UP000240830">
    <property type="component" value="Unassembled WGS sequence"/>
</dbReference>
<reference evidence="9 10" key="1">
    <citation type="submission" date="2016-10" db="EMBL/GenBank/DDBJ databases">
        <title>The genome of Paramicrosporidium saccamoebae is the missing link in understanding Cryptomycota and Microsporidia evolution.</title>
        <authorList>
            <person name="Quandt C.A."/>
            <person name="Beaudet D."/>
            <person name="Corsaro D."/>
            <person name="Michel R."/>
            <person name="Corradi N."/>
            <person name="James T."/>
        </authorList>
    </citation>
    <scope>NUCLEOTIDE SEQUENCE [LARGE SCALE GENOMIC DNA]</scope>
    <source>
        <strain evidence="9 10">KSL3</strain>
    </source>
</reference>
<dbReference type="InterPro" id="IPR053939">
    <property type="entry name" value="UTP25_C"/>
</dbReference>
<keyword evidence="6" id="KW-0698">rRNA processing</keyword>
<dbReference type="GO" id="GO:0019843">
    <property type="term" value="F:rRNA binding"/>
    <property type="evidence" value="ECO:0007669"/>
    <property type="project" value="TreeGrafter"/>
</dbReference>
<dbReference type="InterPro" id="IPR053940">
    <property type="entry name" value="UTP25_NTPase-like"/>
</dbReference>
<dbReference type="PANTHER" id="PTHR12933:SF0">
    <property type="entry name" value="U3 SMALL NUCLEOLAR RNA-ASSOCIATED PROTEIN 25 HOMOLOG"/>
    <property type="match status" value="1"/>
</dbReference>
<evidence type="ECO:0000256" key="6">
    <source>
        <dbReference type="RuleBase" id="RU365070"/>
    </source>
</evidence>
<evidence type="ECO:0000256" key="2">
    <source>
        <dbReference type="ARBA" id="ARBA00004604"/>
    </source>
</evidence>
<dbReference type="GO" id="GO:0034511">
    <property type="term" value="F:U3 snoRNA binding"/>
    <property type="evidence" value="ECO:0007669"/>
    <property type="project" value="InterPro"/>
</dbReference>
<gene>
    <name evidence="9" type="ORF">PSACC_01252</name>
</gene>
<keyword evidence="5 6" id="KW-0539">Nucleus</keyword>
<dbReference type="GO" id="GO:0000462">
    <property type="term" value="P:maturation of SSU-rRNA from tricistronic rRNA transcript (SSU-rRNA, 5.8S rRNA, LSU-rRNA)"/>
    <property type="evidence" value="ECO:0007669"/>
    <property type="project" value="TreeGrafter"/>
</dbReference>
<evidence type="ECO:0000256" key="5">
    <source>
        <dbReference type="ARBA" id="ARBA00023242"/>
    </source>
</evidence>
<dbReference type="GO" id="GO:0032040">
    <property type="term" value="C:small-subunit processome"/>
    <property type="evidence" value="ECO:0007669"/>
    <property type="project" value="TreeGrafter"/>
</dbReference>